<dbReference type="GO" id="GO:0004622">
    <property type="term" value="F:phosphatidylcholine lysophospholipase activity"/>
    <property type="evidence" value="ECO:0007669"/>
    <property type="project" value="TreeGrafter"/>
</dbReference>
<evidence type="ECO:0000259" key="1">
    <source>
        <dbReference type="Pfam" id="PF13472"/>
    </source>
</evidence>
<proteinExistence type="predicted"/>
<dbReference type="InterPro" id="IPR036514">
    <property type="entry name" value="SGNH_hydro_sf"/>
</dbReference>
<reference evidence="2 3" key="1">
    <citation type="submission" date="2014-07" db="EMBL/GenBank/DDBJ databases">
        <title>Biosystematic studies on Modestobacter strains isolated from extreme hyper-arid desert soil and from historic building.</title>
        <authorList>
            <person name="Bukarasam K."/>
            <person name="Bull A."/>
            <person name="Girard G."/>
            <person name="van Wezel G."/>
            <person name="Goodfellow M."/>
        </authorList>
    </citation>
    <scope>NUCLEOTIDE SEQUENCE [LARGE SCALE GENOMIC DNA]</scope>
    <source>
        <strain evidence="2 3">KNN45-2b</strain>
    </source>
</reference>
<evidence type="ECO:0000313" key="3">
    <source>
        <dbReference type="Proteomes" id="UP000029713"/>
    </source>
</evidence>
<comment type="caution">
    <text evidence="2">The sequence shown here is derived from an EMBL/GenBank/DDBJ whole genome shotgun (WGS) entry which is preliminary data.</text>
</comment>
<accession>A0A098Y4J6</accession>
<sequence>MTLRFLVLGDSLAFGTGAATARDTIGARLTRSLQGAGHDVDPQVVAVPGATSLDLAAQVRRVTGPVDVALLVVGANDLTRQVSPVRAAAALGAAVQDLREAGAAVLVVPTPDLSSVAWVPPALRAVVAGICDLLRTRQTVAAERAGAVVAPVAPELARRFAADPALFSADRFHPSSAGYALVAEALAPPLLRLVAERTDAAA</sequence>
<evidence type="ECO:0000313" key="2">
    <source>
        <dbReference type="EMBL" id="KGH45382.1"/>
    </source>
</evidence>
<dbReference type="Gene3D" id="3.40.50.1110">
    <property type="entry name" value="SGNH hydrolase"/>
    <property type="match status" value="1"/>
</dbReference>
<dbReference type="OrthoDB" id="9804395at2"/>
<keyword evidence="3" id="KW-1185">Reference proteome</keyword>
<gene>
    <name evidence="2" type="ORF">IN07_16875</name>
</gene>
<dbReference type="PANTHER" id="PTHR30383:SF5">
    <property type="entry name" value="SGNH HYDROLASE-TYPE ESTERASE DOMAIN-CONTAINING PROTEIN"/>
    <property type="match status" value="1"/>
</dbReference>
<protein>
    <submittedName>
        <fullName evidence="2">GDSL family lipase</fullName>
    </submittedName>
</protein>
<dbReference type="InterPro" id="IPR051532">
    <property type="entry name" value="Ester_Hydrolysis_Enzymes"/>
</dbReference>
<dbReference type="STRING" id="1522368.IN07_16875"/>
<feature type="domain" description="SGNH hydrolase-type esterase" evidence="1">
    <location>
        <begin position="7"/>
        <end position="181"/>
    </location>
</feature>
<dbReference type="Pfam" id="PF13472">
    <property type="entry name" value="Lipase_GDSL_2"/>
    <property type="match status" value="1"/>
</dbReference>
<name>A0A098Y4J6_9ACTN</name>
<dbReference type="PANTHER" id="PTHR30383">
    <property type="entry name" value="THIOESTERASE 1/PROTEASE 1/LYSOPHOSPHOLIPASE L1"/>
    <property type="match status" value="1"/>
</dbReference>
<dbReference type="SUPFAM" id="SSF52266">
    <property type="entry name" value="SGNH hydrolase"/>
    <property type="match status" value="1"/>
</dbReference>
<dbReference type="AlphaFoldDB" id="A0A098Y4J6"/>
<organism evidence="2 3">
    <name type="scientific">Modestobacter caceresii</name>
    <dbReference type="NCBI Taxonomy" id="1522368"/>
    <lineage>
        <taxon>Bacteria</taxon>
        <taxon>Bacillati</taxon>
        <taxon>Actinomycetota</taxon>
        <taxon>Actinomycetes</taxon>
        <taxon>Geodermatophilales</taxon>
        <taxon>Geodermatophilaceae</taxon>
        <taxon>Modestobacter</taxon>
    </lineage>
</organism>
<dbReference type="EMBL" id="JPMX01000077">
    <property type="protein sequence ID" value="KGH45382.1"/>
    <property type="molecule type" value="Genomic_DNA"/>
</dbReference>
<dbReference type="Proteomes" id="UP000029713">
    <property type="component" value="Unassembled WGS sequence"/>
</dbReference>
<dbReference type="RefSeq" id="WP_036337410.1">
    <property type="nucleotide sequence ID" value="NZ_JPMX01000077.1"/>
</dbReference>
<dbReference type="InterPro" id="IPR013830">
    <property type="entry name" value="SGNH_hydro"/>
</dbReference>